<reference evidence="1 2" key="1">
    <citation type="submission" date="2024-06" db="EMBL/GenBank/DDBJ databases">
        <title>The Natural Products Discovery Center: Release of the First 8490 Sequenced Strains for Exploring Actinobacteria Biosynthetic Diversity.</title>
        <authorList>
            <person name="Kalkreuter E."/>
            <person name="Kautsar S.A."/>
            <person name="Yang D."/>
            <person name="Bader C.D."/>
            <person name="Teijaro C.N."/>
            <person name="Fluegel L."/>
            <person name="Davis C.M."/>
            <person name="Simpson J.R."/>
            <person name="Lauterbach L."/>
            <person name="Steele A.D."/>
            <person name="Gui C."/>
            <person name="Meng S."/>
            <person name="Li G."/>
            <person name="Viehrig K."/>
            <person name="Ye F."/>
            <person name="Su P."/>
            <person name="Kiefer A.F."/>
            <person name="Nichols A."/>
            <person name="Cepeda A.J."/>
            <person name="Yan W."/>
            <person name="Fan B."/>
            <person name="Jiang Y."/>
            <person name="Adhikari A."/>
            <person name="Zheng C.-J."/>
            <person name="Schuster L."/>
            <person name="Cowan T.M."/>
            <person name="Smanski M.J."/>
            <person name="Chevrette M.G."/>
            <person name="De Carvalho L.P.S."/>
            <person name="Shen B."/>
        </authorList>
    </citation>
    <scope>NUCLEOTIDE SEQUENCE [LARGE SCALE GENOMIC DNA]</scope>
    <source>
        <strain evidence="1 2">NPDC019434</strain>
    </source>
</reference>
<sequence>MAHRPAESNRIGTFMMAALLVCAALVGAPAFFALTAALLIPVIRQIDGGQQAAAEQRYRAVRQQPPY</sequence>
<dbReference type="RefSeq" id="WP_357807749.1">
    <property type="nucleotide sequence ID" value="NZ_JBEYBM010000019.1"/>
</dbReference>
<proteinExistence type="predicted"/>
<accession>A0ABV2XA57</accession>
<comment type="caution">
    <text evidence="1">The sequence shown here is derived from an EMBL/GenBank/DDBJ whole genome shotgun (WGS) entry which is preliminary data.</text>
</comment>
<dbReference type="EMBL" id="JBEYBR010000028">
    <property type="protein sequence ID" value="MEU2122777.1"/>
    <property type="molecule type" value="Genomic_DNA"/>
</dbReference>
<organism evidence="1 2">
    <name type="scientific">Nocardia niwae</name>
    <dbReference type="NCBI Taxonomy" id="626084"/>
    <lineage>
        <taxon>Bacteria</taxon>
        <taxon>Bacillati</taxon>
        <taxon>Actinomycetota</taxon>
        <taxon>Actinomycetes</taxon>
        <taxon>Mycobacteriales</taxon>
        <taxon>Nocardiaceae</taxon>
        <taxon>Nocardia</taxon>
    </lineage>
</organism>
<evidence type="ECO:0000313" key="1">
    <source>
        <dbReference type="EMBL" id="MEU2122777.1"/>
    </source>
</evidence>
<keyword evidence="2" id="KW-1185">Reference proteome</keyword>
<protein>
    <recommendedName>
        <fullName evidence="3">Transmembrane protein</fullName>
    </recommendedName>
</protein>
<evidence type="ECO:0008006" key="3">
    <source>
        <dbReference type="Google" id="ProtNLM"/>
    </source>
</evidence>
<name>A0ABV2XA57_9NOCA</name>
<dbReference type="Proteomes" id="UP001550535">
    <property type="component" value="Unassembled WGS sequence"/>
</dbReference>
<gene>
    <name evidence="1" type="ORF">ABZ507_13260</name>
</gene>
<evidence type="ECO:0000313" key="2">
    <source>
        <dbReference type="Proteomes" id="UP001550535"/>
    </source>
</evidence>